<feature type="repeat" description="ANK" evidence="3">
    <location>
        <begin position="212"/>
        <end position="244"/>
    </location>
</feature>
<dbReference type="PROSITE" id="PS50297">
    <property type="entry name" value="ANK_REP_REGION"/>
    <property type="match status" value="2"/>
</dbReference>
<reference evidence="4 5" key="1">
    <citation type="journal article" date="2024" name="J. Plant Pathol.">
        <title>Sequence and assembly of the genome of Seiridium unicorne, isolate CBS 538.82, causal agent of cypress canker disease.</title>
        <authorList>
            <person name="Scali E."/>
            <person name="Rocca G.D."/>
            <person name="Danti R."/>
            <person name="Garbelotto M."/>
            <person name="Barberini S."/>
            <person name="Baroncelli R."/>
            <person name="Emiliani G."/>
        </authorList>
    </citation>
    <scope>NUCLEOTIDE SEQUENCE [LARGE SCALE GENOMIC DNA]</scope>
    <source>
        <strain evidence="4 5">BM-138-508</strain>
    </source>
</reference>
<dbReference type="Gene3D" id="1.25.40.20">
    <property type="entry name" value="Ankyrin repeat-containing domain"/>
    <property type="match status" value="3"/>
</dbReference>
<dbReference type="Proteomes" id="UP001408356">
    <property type="component" value="Unassembled WGS sequence"/>
</dbReference>
<evidence type="ECO:0000313" key="4">
    <source>
        <dbReference type="EMBL" id="KAK9419097.1"/>
    </source>
</evidence>
<comment type="caution">
    <text evidence="4">The sequence shown here is derived from an EMBL/GenBank/DDBJ whole genome shotgun (WGS) entry which is preliminary data.</text>
</comment>
<keyword evidence="2 3" id="KW-0040">ANK repeat</keyword>
<accession>A0ABR2UX24</accession>
<name>A0ABR2UX24_9PEZI</name>
<dbReference type="EMBL" id="JARVKF010000330">
    <property type="protein sequence ID" value="KAK9419097.1"/>
    <property type="molecule type" value="Genomic_DNA"/>
</dbReference>
<dbReference type="InterPro" id="IPR002110">
    <property type="entry name" value="Ankyrin_rpt"/>
</dbReference>
<protein>
    <submittedName>
        <fullName evidence="4">Fungal N-terminal domain-containing protein</fullName>
    </submittedName>
</protein>
<dbReference type="PROSITE" id="PS50088">
    <property type="entry name" value="ANK_REPEAT"/>
    <property type="match status" value="2"/>
</dbReference>
<dbReference type="SMART" id="SM00248">
    <property type="entry name" value="ANK"/>
    <property type="match status" value="5"/>
</dbReference>
<evidence type="ECO:0000256" key="3">
    <source>
        <dbReference type="PROSITE-ProRule" id="PRU00023"/>
    </source>
</evidence>
<dbReference type="PANTHER" id="PTHR24198:SF165">
    <property type="entry name" value="ANKYRIN REPEAT-CONTAINING PROTEIN-RELATED"/>
    <property type="match status" value="1"/>
</dbReference>
<proteinExistence type="predicted"/>
<keyword evidence="5" id="KW-1185">Reference proteome</keyword>
<dbReference type="SUPFAM" id="SSF48403">
    <property type="entry name" value="Ankyrin repeat"/>
    <property type="match status" value="1"/>
</dbReference>
<gene>
    <name evidence="4" type="ORF">SUNI508_01074</name>
</gene>
<dbReference type="Pfam" id="PF13857">
    <property type="entry name" value="Ank_5"/>
    <property type="match status" value="1"/>
</dbReference>
<feature type="repeat" description="ANK" evidence="3">
    <location>
        <begin position="245"/>
        <end position="277"/>
    </location>
</feature>
<keyword evidence="1" id="KW-0677">Repeat</keyword>
<organism evidence="4 5">
    <name type="scientific">Seiridium unicorne</name>
    <dbReference type="NCBI Taxonomy" id="138068"/>
    <lineage>
        <taxon>Eukaryota</taxon>
        <taxon>Fungi</taxon>
        <taxon>Dikarya</taxon>
        <taxon>Ascomycota</taxon>
        <taxon>Pezizomycotina</taxon>
        <taxon>Sordariomycetes</taxon>
        <taxon>Xylariomycetidae</taxon>
        <taxon>Amphisphaeriales</taxon>
        <taxon>Sporocadaceae</taxon>
        <taxon>Seiridium</taxon>
    </lineage>
</organism>
<evidence type="ECO:0000256" key="2">
    <source>
        <dbReference type="ARBA" id="ARBA00023043"/>
    </source>
</evidence>
<dbReference type="PANTHER" id="PTHR24198">
    <property type="entry name" value="ANKYRIN REPEAT AND PROTEIN KINASE DOMAIN-CONTAINING PROTEIN"/>
    <property type="match status" value="1"/>
</dbReference>
<dbReference type="InterPro" id="IPR036770">
    <property type="entry name" value="Ankyrin_rpt-contain_sf"/>
</dbReference>
<sequence length="303" mass="33041">MYNNDAIAEVLVGHGADINTRDNQLRSPLQVALVSESAKVAALFIQSNCSLGDSVSVIYSVVKRAEEVPDVIDILKALAIRLNKAPHGPCLIQQASGRNDTQILRLLCEAGFDVNIKDTHGSETEGKLDESISWHREVKDRFGHGVMPLSLTMGPPFNPACTKLLLDRGANPNYVFPSNSGIILVSVCAPVFFKSAKLLVEYGARVNHRNRDGHSSLYWASRCGNPELLRLLLEHGGDVNITDNGGCTPLHLAAKDGKVDIARIVLEHGADTSLRNSDDETATEVARGHRNLDIVELIDRRLQ</sequence>
<evidence type="ECO:0000313" key="5">
    <source>
        <dbReference type="Proteomes" id="UP001408356"/>
    </source>
</evidence>
<evidence type="ECO:0000256" key="1">
    <source>
        <dbReference type="ARBA" id="ARBA00022737"/>
    </source>
</evidence>